<evidence type="ECO:0000313" key="4">
    <source>
        <dbReference type="EMBL" id="CAB5026096.1"/>
    </source>
</evidence>
<evidence type="ECO:0000313" key="3">
    <source>
        <dbReference type="EMBL" id="CAB4977404.1"/>
    </source>
</evidence>
<sequence length="188" mass="19412">MKRAVALVGVLILGAVSGGAMTAGADTPKKVSATKYAKTLCKNYTAVAKANKNFAESYNVLPINDPSTFQTATLALGDQLLATYNTTVTQLSAIYPNTSGGKANAATFTKKIQGNQSDLTDAFADLRAADPMSAGFTGANLGFNTTINLTLGSLNGLSDPFSSVTNSDLLKTFQQVKACKKVVTISGG</sequence>
<name>A0A6J6QP58_9ZZZZ</name>
<accession>A0A6J6QP58</accession>
<dbReference type="EMBL" id="CAFBPQ010000028">
    <property type="protein sequence ID" value="CAB5026096.1"/>
    <property type="molecule type" value="Genomic_DNA"/>
</dbReference>
<dbReference type="EMBL" id="CAFBMM010000010">
    <property type="protein sequence ID" value="CAB4899520.1"/>
    <property type="molecule type" value="Genomic_DNA"/>
</dbReference>
<evidence type="ECO:0000313" key="1">
    <source>
        <dbReference type="EMBL" id="CAB4712609.1"/>
    </source>
</evidence>
<protein>
    <submittedName>
        <fullName evidence="1">Unannotated protein</fullName>
    </submittedName>
</protein>
<evidence type="ECO:0000313" key="2">
    <source>
        <dbReference type="EMBL" id="CAB4899520.1"/>
    </source>
</evidence>
<dbReference type="AlphaFoldDB" id="A0A6J6QP58"/>
<gene>
    <name evidence="1" type="ORF">UFOPK2683_00087</name>
    <name evidence="2" type="ORF">UFOPK3605_00407</name>
    <name evidence="3" type="ORF">UFOPK3897_00894</name>
    <name evidence="4" type="ORF">UFOPK4121_00965</name>
</gene>
<reference evidence="1" key="1">
    <citation type="submission" date="2020-05" db="EMBL/GenBank/DDBJ databases">
        <authorList>
            <person name="Chiriac C."/>
            <person name="Salcher M."/>
            <person name="Ghai R."/>
            <person name="Kavagutti S V."/>
        </authorList>
    </citation>
    <scope>NUCLEOTIDE SEQUENCE</scope>
</reference>
<organism evidence="1">
    <name type="scientific">freshwater metagenome</name>
    <dbReference type="NCBI Taxonomy" id="449393"/>
    <lineage>
        <taxon>unclassified sequences</taxon>
        <taxon>metagenomes</taxon>
        <taxon>ecological metagenomes</taxon>
    </lineage>
</organism>
<dbReference type="EMBL" id="CAEZYK010000002">
    <property type="protein sequence ID" value="CAB4712609.1"/>
    <property type="molecule type" value="Genomic_DNA"/>
</dbReference>
<dbReference type="EMBL" id="CAFBOF010000016">
    <property type="protein sequence ID" value="CAB4977404.1"/>
    <property type="molecule type" value="Genomic_DNA"/>
</dbReference>
<proteinExistence type="predicted"/>